<name>A0ABT3E4R6_9LACO</name>
<dbReference type="Pfam" id="PF00583">
    <property type="entry name" value="Acetyltransf_1"/>
    <property type="match status" value="1"/>
</dbReference>
<dbReference type="CDD" id="cd04301">
    <property type="entry name" value="NAT_SF"/>
    <property type="match status" value="1"/>
</dbReference>
<feature type="domain" description="N-acetyltransferase" evidence="1">
    <location>
        <begin position="2"/>
        <end position="155"/>
    </location>
</feature>
<dbReference type="SUPFAM" id="SSF55729">
    <property type="entry name" value="Acyl-CoA N-acyltransferases (Nat)"/>
    <property type="match status" value="1"/>
</dbReference>
<dbReference type="InterPro" id="IPR000182">
    <property type="entry name" value="GNAT_dom"/>
</dbReference>
<reference evidence="2 3" key="1">
    <citation type="submission" date="2022-10" db="EMBL/GenBank/DDBJ databases">
        <title>Weissella fermenti sp. nov., isolated from fermented cabbage.</title>
        <authorList>
            <person name="Lee J.K."/>
            <person name="Baek J.H."/>
            <person name="Choi D.G."/>
            <person name="Kim J.M."/>
            <person name="Jeon C.O."/>
        </authorList>
    </citation>
    <scope>NUCLEOTIDE SEQUENCE [LARGE SCALE GENOMIC DNA]</scope>
    <source>
        <strain evidence="2 3">KACC 18534</strain>
    </source>
</reference>
<comment type="caution">
    <text evidence="2">The sequence shown here is derived from an EMBL/GenBank/DDBJ whole genome shotgun (WGS) entry which is preliminary data.</text>
</comment>
<sequence>MIHFKNVTADDTEALAYWEKIYMEAFPVEERAPLDILVALTQDVPGAQMPIVYDDDQAVGIIFLNNMANDKALILYLAMDASLRGQGYGSKVLAALQATYPQGIILETEMLDVNAENATQRERRYEFYNRNGMQDSNLMSYTLGGVFHLMRSTTYITMDDYLKGIDELGAIPGIPTFVFNKSNLDTFRTFVGA</sequence>
<dbReference type="RefSeq" id="WP_213408153.1">
    <property type="nucleotide sequence ID" value="NZ_CP074441.1"/>
</dbReference>
<evidence type="ECO:0000259" key="1">
    <source>
        <dbReference type="PROSITE" id="PS51186"/>
    </source>
</evidence>
<proteinExistence type="predicted"/>
<dbReference type="Proteomes" id="UP001526225">
    <property type="component" value="Unassembled WGS sequence"/>
</dbReference>
<accession>A0ABT3E4R6</accession>
<evidence type="ECO:0000313" key="3">
    <source>
        <dbReference type="Proteomes" id="UP001526225"/>
    </source>
</evidence>
<evidence type="ECO:0000313" key="2">
    <source>
        <dbReference type="EMBL" id="MCW0952903.1"/>
    </source>
</evidence>
<gene>
    <name evidence="2" type="ORF">OIT44_02310</name>
</gene>
<keyword evidence="3" id="KW-1185">Reference proteome</keyword>
<dbReference type="InterPro" id="IPR016181">
    <property type="entry name" value="Acyl_CoA_acyltransferase"/>
</dbReference>
<dbReference type="PROSITE" id="PS51186">
    <property type="entry name" value="GNAT"/>
    <property type="match status" value="1"/>
</dbReference>
<organism evidence="2 3">
    <name type="scientific">Weissella ceti</name>
    <dbReference type="NCBI Taxonomy" id="759620"/>
    <lineage>
        <taxon>Bacteria</taxon>
        <taxon>Bacillati</taxon>
        <taxon>Bacillota</taxon>
        <taxon>Bacilli</taxon>
        <taxon>Lactobacillales</taxon>
        <taxon>Lactobacillaceae</taxon>
        <taxon>Weissella</taxon>
    </lineage>
</organism>
<protein>
    <submittedName>
        <fullName evidence="2">GNAT family N-acetyltransferase</fullName>
    </submittedName>
</protein>
<dbReference type="EMBL" id="JAOZFE010000002">
    <property type="protein sequence ID" value="MCW0952903.1"/>
    <property type="molecule type" value="Genomic_DNA"/>
</dbReference>
<dbReference type="Gene3D" id="3.40.630.30">
    <property type="match status" value="1"/>
</dbReference>